<organism evidence="3 4">
    <name type="scientific">Yinghuangia aomiensis</name>
    <dbReference type="NCBI Taxonomy" id="676205"/>
    <lineage>
        <taxon>Bacteria</taxon>
        <taxon>Bacillati</taxon>
        <taxon>Actinomycetota</taxon>
        <taxon>Actinomycetes</taxon>
        <taxon>Kitasatosporales</taxon>
        <taxon>Streptomycetaceae</taxon>
        <taxon>Yinghuangia</taxon>
    </lineage>
</organism>
<reference evidence="4" key="1">
    <citation type="journal article" date="2019" name="Int. J. Syst. Evol. Microbiol.">
        <title>The Global Catalogue of Microorganisms (GCM) 10K type strain sequencing project: providing services to taxonomists for standard genome sequencing and annotation.</title>
        <authorList>
            <consortium name="The Broad Institute Genomics Platform"/>
            <consortium name="The Broad Institute Genome Sequencing Center for Infectious Disease"/>
            <person name="Wu L."/>
            <person name="Ma J."/>
        </authorList>
    </citation>
    <scope>NUCLEOTIDE SEQUENCE [LARGE SCALE GENOMIC DNA]</scope>
    <source>
        <strain evidence="4">JCM 17986</strain>
    </source>
</reference>
<dbReference type="RefSeq" id="WP_345679602.1">
    <property type="nucleotide sequence ID" value="NZ_BAABHS010000033.1"/>
</dbReference>
<keyword evidence="4" id="KW-1185">Reference proteome</keyword>
<dbReference type="Pfam" id="PF01796">
    <property type="entry name" value="OB_ChsH2_C"/>
    <property type="match status" value="1"/>
</dbReference>
<evidence type="ECO:0000259" key="2">
    <source>
        <dbReference type="Pfam" id="PF12172"/>
    </source>
</evidence>
<dbReference type="InterPro" id="IPR002878">
    <property type="entry name" value="ChsH2_C"/>
</dbReference>
<protein>
    <submittedName>
        <fullName evidence="3">OB-fold domain-containing protein</fullName>
    </submittedName>
</protein>
<dbReference type="Gene3D" id="6.10.30.10">
    <property type="match status" value="1"/>
</dbReference>
<feature type="domain" description="ChsH2 C-terminal OB-fold" evidence="1">
    <location>
        <begin position="56"/>
        <end position="119"/>
    </location>
</feature>
<name>A0ABP9I496_9ACTN</name>
<dbReference type="InterPro" id="IPR022002">
    <property type="entry name" value="ChsH2_Znr"/>
</dbReference>
<dbReference type="SUPFAM" id="SSF50249">
    <property type="entry name" value="Nucleic acid-binding proteins"/>
    <property type="match status" value="1"/>
</dbReference>
<dbReference type="InterPro" id="IPR052513">
    <property type="entry name" value="Thioester_dehydratase-like"/>
</dbReference>
<dbReference type="EMBL" id="BAABHS010000033">
    <property type="protein sequence ID" value="GAA4987344.1"/>
    <property type="molecule type" value="Genomic_DNA"/>
</dbReference>
<comment type="caution">
    <text evidence="3">The sequence shown here is derived from an EMBL/GenBank/DDBJ whole genome shotgun (WGS) entry which is preliminary data.</text>
</comment>
<dbReference type="PANTHER" id="PTHR34075">
    <property type="entry name" value="BLR3430 PROTEIN"/>
    <property type="match status" value="1"/>
</dbReference>
<feature type="domain" description="ChsH2 rubredoxin-like zinc ribbon" evidence="2">
    <location>
        <begin position="18"/>
        <end position="50"/>
    </location>
</feature>
<evidence type="ECO:0000259" key="1">
    <source>
        <dbReference type="Pfam" id="PF01796"/>
    </source>
</evidence>
<dbReference type="PANTHER" id="PTHR34075:SF5">
    <property type="entry name" value="BLR3430 PROTEIN"/>
    <property type="match status" value="1"/>
</dbReference>
<dbReference type="Proteomes" id="UP001500466">
    <property type="component" value="Unassembled WGS sequence"/>
</dbReference>
<evidence type="ECO:0000313" key="3">
    <source>
        <dbReference type="EMBL" id="GAA4987344.1"/>
    </source>
</evidence>
<dbReference type="Pfam" id="PF12172">
    <property type="entry name" value="zf-ChsH2"/>
    <property type="match status" value="1"/>
</dbReference>
<proteinExistence type="predicted"/>
<dbReference type="InterPro" id="IPR012340">
    <property type="entry name" value="NA-bd_OB-fold"/>
</dbReference>
<accession>A0ABP9I496</accession>
<evidence type="ECO:0000313" key="4">
    <source>
        <dbReference type="Proteomes" id="UP001500466"/>
    </source>
</evidence>
<gene>
    <name evidence="3" type="ORF">GCM10023205_67600</name>
</gene>
<sequence length="143" mass="15620">MTNDDGLPPIDRVTAPWWDATRDRRLLLQKCAPCGHVQHYPRPVCTVCGAVGAYTWIEASGLGTVDSYTVVHRAPTPGTEVPYTVARVRLAEGPVLLTRLDNVPDDASAFDAELRLTWQPLPDGRHLPTFTARAVDPAPRPGV</sequence>